<dbReference type="InterPro" id="IPR023578">
    <property type="entry name" value="Ras_GEF_dom_sf"/>
</dbReference>
<dbReference type="InterPro" id="IPR008937">
    <property type="entry name" value="Ras-like_GEF"/>
</dbReference>
<proteinExistence type="predicted"/>
<name>A0A0U5JEL4_9BACT</name>
<protein>
    <submittedName>
        <fullName evidence="4">RasGEF domain-containing protein</fullName>
    </submittedName>
</protein>
<feature type="compositionally biased region" description="Low complexity" evidence="2">
    <location>
        <begin position="1"/>
        <end position="22"/>
    </location>
</feature>
<dbReference type="STRING" id="389348.PNK_1961"/>
<evidence type="ECO:0000313" key="5">
    <source>
        <dbReference type="Proteomes" id="UP000069902"/>
    </source>
</evidence>
<feature type="domain" description="Ras-GEF" evidence="3">
    <location>
        <begin position="451"/>
        <end position="680"/>
    </location>
</feature>
<evidence type="ECO:0000313" key="4">
    <source>
        <dbReference type="EMBL" id="CUI17565.1"/>
    </source>
</evidence>
<evidence type="ECO:0000256" key="1">
    <source>
        <dbReference type="ARBA" id="ARBA00022658"/>
    </source>
</evidence>
<dbReference type="Gene3D" id="1.10.840.10">
    <property type="entry name" value="Ras guanine-nucleotide exchange factors catalytic domain"/>
    <property type="match status" value="1"/>
</dbReference>
<dbReference type="GO" id="GO:0007264">
    <property type="term" value="P:small GTPase-mediated signal transduction"/>
    <property type="evidence" value="ECO:0007669"/>
    <property type="project" value="InterPro"/>
</dbReference>
<sequence>MQPILSPLSDQASPSSSSTSPLANNPNFNGRHVHFNRDTQEGAQLSTPLIKPNDQVVAKGSYFPRKRALLHTQDSKLLPHFRKKGESASIEASDTPLKEKKEKKLKSGLEKELKKTSSHCIAGLISLSQTEFEQFQESYHLACAMSDEDEISSSEEEKPVSKPQLLMSIKISEDIFTDFYSKLATMSQTANLEQVVTHVLETPQNYQTVINHLKSMKQQRHLKDLRAHLFQFIASEFRKEPAPENKQALIAMTIIALEHLESNQIFVCRSLLKQLEIHSFELYVLFHKKLENFTELELLNVISANPDKQKVALATHEWLTNPCRLIGAWCQLYQSTEGHLAIEKKSNLLRFLSSFLSLPHGALPIRDYMSIRKVVNNDLLANLNAYQGLSQEVMDKIIPFIRTLSQKEPQQLTNAQDLPSPSLSNQSPSTRMYALQSQFSSRIKQASFDTCVKEFALDLQAYYANLIAPIPHAEFVSHNWTQPDHSPHFQAFLERTNAFTALVTAHILKPKTEVERALQCQFYLHSAYQSIQLGNFAGAYAILGAFNKPSIQYLHLTWESVPQESKKIKKKLEEWINPFSNFVVYRSKLEQAALKNTSNCFIPILEVYIKDLFMIDEGNPNFLADGHLNFEKLELFDTVYQSLHHHQEQLAGQQSLKNHACQFKLEDAILATINRMEEIKLATTEPIARQSTLDAYDDYLYSRFKQREPKREQPQ</sequence>
<keyword evidence="1" id="KW-0344">Guanine-nucleotide releasing factor</keyword>
<dbReference type="InterPro" id="IPR036964">
    <property type="entry name" value="RASGEF_cat_dom_sf"/>
</dbReference>
<evidence type="ECO:0000256" key="2">
    <source>
        <dbReference type="SAM" id="MobiDB-lite"/>
    </source>
</evidence>
<dbReference type="PROSITE" id="PS50009">
    <property type="entry name" value="RASGEF_CAT"/>
    <property type="match status" value="1"/>
</dbReference>
<dbReference type="SUPFAM" id="SSF48366">
    <property type="entry name" value="Ras GEF"/>
    <property type="match status" value="1"/>
</dbReference>
<dbReference type="AlphaFoldDB" id="A0A0U5JEL4"/>
<dbReference type="KEGG" id="pnl:PNK_1961"/>
<keyword evidence="5" id="KW-1185">Reference proteome</keyword>
<reference evidence="5" key="1">
    <citation type="submission" date="2015-09" db="EMBL/GenBank/DDBJ databases">
        <authorList>
            <person name="Bertelli C."/>
        </authorList>
    </citation>
    <scope>NUCLEOTIDE SEQUENCE [LARGE SCALE GENOMIC DNA]</scope>
    <source>
        <strain evidence="5">KNic</strain>
    </source>
</reference>
<dbReference type="PANTHER" id="PTHR23113:SF99">
    <property type="entry name" value="RASGEF DOMAIN-CONTAINING PROTEIN"/>
    <property type="match status" value="1"/>
</dbReference>
<dbReference type="EMBL" id="LN879502">
    <property type="protein sequence ID" value="CUI17565.1"/>
    <property type="molecule type" value="Genomic_DNA"/>
</dbReference>
<dbReference type="InParanoid" id="A0A0U5JEL4"/>
<evidence type="ECO:0000259" key="3">
    <source>
        <dbReference type="PROSITE" id="PS50009"/>
    </source>
</evidence>
<feature type="region of interest" description="Disordered" evidence="2">
    <location>
        <begin position="1"/>
        <end position="51"/>
    </location>
</feature>
<feature type="region of interest" description="Disordered" evidence="2">
    <location>
        <begin position="74"/>
        <end position="104"/>
    </location>
</feature>
<dbReference type="RefSeq" id="WP_059061757.1">
    <property type="nucleotide sequence ID" value="NZ_LN879502.1"/>
</dbReference>
<organism evidence="4 5">
    <name type="scientific">Candidatus Protochlamydia naegleriophila</name>
    <dbReference type="NCBI Taxonomy" id="389348"/>
    <lineage>
        <taxon>Bacteria</taxon>
        <taxon>Pseudomonadati</taxon>
        <taxon>Chlamydiota</taxon>
        <taxon>Chlamydiia</taxon>
        <taxon>Parachlamydiales</taxon>
        <taxon>Parachlamydiaceae</taxon>
        <taxon>Candidatus Protochlamydia</taxon>
    </lineage>
</organism>
<gene>
    <name evidence="4" type="ORF">PNK_1961</name>
</gene>
<dbReference type="SMART" id="SM00147">
    <property type="entry name" value="RasGEF"/>
    <property type="match status" value="1"/>
</dbReference>
<dbReference type="GO" id="GO:0005085">
    <property type="term" value="F:guanyl-nucleotide exchange factor activity"/>
    <property type="evidence" value="ECO:0007669"/>
    <property type="project" value="UniProtKB-KW"/>
</dbReference>
<accession>A0A0U5JEL4</accession>
<dbReference type="InterPro" id="IPR001895">
    <property type="entry name" value="RASGEF_cat_dom"/>
</dbReference>
<dbReference type="PATRIC" id="fig|389348.3.peg.2205"/>
<dbReference type="PANTHER" id="PTHR23113">
    <property type="entry name" value="GUANINE NUCLEOTIDE EXCHANGE FACTOR"/>
    <property type="match status" value="1"/>
</dbReference>
<dbReference type="Pfam" id="PF00617">
    <property type="entry name" value="RasGEF"/>
    <property type="match status" value="1"/>
</dbReference>
<dbReference type="Proteomes" id="UP000069902">
    <property type="component" value="Chromosome cPNK"/>
</dbReference>